<sequence>MAHSRVYEHLKDNPSLTIEIPEANKSTEAHSAISQSFIVYTVKLSELLTVKRRYSEFESLRNILIKYYLNKIIPPIPEKQTLGSNISTTTSNLGLSKDSSGVSNKGNSAANGGRTLKSGSVSSQGSSSFTSGSGQGQANNTLNLIEYRKRMLAVFLNRCLHSIEGIIENEFFISFFNPEVNFNDYLLQEHANIAKLNKYRIAVYDPLNNLDNQLYLTLPIPTSSNLAMFPEMVNEEQFQILELVLKKFAKYEVILDNISKCNKRIIKHYNEVNANMCDMGSCFNKLSLLQDSDFIEEMGKNFERKLIYSNALVELINLRFLDKLIELKNFTKTVKELIEFNRKKQD</sequence>
<dbReference type="Proteomes" id="UP001165063">
    <property type="component" value="Unassembled WGS sequence"/>
</dbReference>
<dbReference type="PROSITE" id="PS50195">
    <property type="entry name" value="PX"/>
    <property type="match status" value="1"/>
</dbReference>
<protein>
    <submittedName>
        <fullName evidence="10">Unnamed protein product</fullName>
    </submittedName>
</protein>
<evidence type="ECO:0000256" key="3">
    <source>
        <dbReference type="ARBA" id="ARBA00022448"/>
    </source>
</evidence>
<dbReference type="SMART" id="SM00312">
    <property type="entry name" value="PX"/>
    <property type="match status" value="1"/>
</dbReference>
<dbReference type="Gene3D" id="3.30.1520.10">
    <property type="entry name" value="Phox-like domain"/>
    <property type="match status" value="1"/>
</dbReference>
<dbReference type="InterPro" id="IPR051079">
    <property type="entry name" value="Sorting_Nexin_Autophagy"/>
</dbReference>
<dbReference type="InterPro" id="IPR044106">
    <property type="entry name" value="PX_Snx41/Atg20"/>
</dbReference>
<evidence type="ECO:0000256" key="1">
    <source>
        <dbReference type="ARBA" id="ARBA00004481"/>
    </source>
</evidence>
<evidence type="ECO:0000256" key="2">
    <source>
        <dbReference type="ARBA" id="ARBA00010883"/>
    </source>
</evidence>
<organism evidence="10 11">
    <name type="scientific">Ambrosiozyma monospora</name>
    <name type="common">Yeast</name>
    <name type="synonym">Endomycopsis monosporus</name>
    <dbReference type="NCBI Taxonomy" id="43982"/>
    <lineage>
        <taxon>Eukaryota</taxon>
        <taxon>Fungi</taxon>
        <taxon>Dikarya</taxon>
        <taxon>Ascomycota</taxon>
        <taxon>Saccharomycotina</taxon>
        <taxon>Pichiomycetes</taxon>
        <taxon>Pichiales</taxon>
        <taxon>Pichiaceae</taxon>
        <taxon>Ambrosiozyma</taxon>
    </lineage>
</organism>
<evidence type="ECO:0000256" key="4">
    <source>
        <dbReference type="ARBA" id="ARBA00022753"/>
    </source>
</evidence>
<dbReference type="GO" id="GO:0035091">
    <property type="term" value="F:phosphatidylinositol binding"/>
    <property type="evidence" value="ECO:0007669"/>
    <property type="project" value="InterPro"/>
</dbReference>
<dbReference type="PANTHER" id="PTHR46979:SF2">
    <property type="entry name" value="SORTING NEXIN-41"/>
    <property type="match status" value="1"/>
</dbReference>
<dbReference type="GO" id="GO:0042147">
    <property type="term" value="P:retrograde transport, endosome to Golgi"/>
    <property type="evidence" value="ECO:0007669"/>
    <property type="project" value="InterPro"/>
</dbReference>
<keyword evidence="7" id="KW-0472">Membrane</keyword>
<dbReference type="SUPFAM" id="SSF64268">
    <property type="entry name" value="PX domain"/>
    <property type="match status" value="1"/>
</dbReference>
<dbReference type="GO" id="GO:0010008">
    <property type="term" value="C:endosome membrane"/>
    <property type="evidence" value="ECO:0007669"/>
    <property type="project" value="UniProtKB-SubCell"/>
</dbReference>
<keyword evidence="6" id="KW-0446">Lipid-binding</keyword>
<name>A0A9W7DH02_AMBMO</name>
<feature type="compositionally biased region" description="Polar residues" evidence="8">
    <location>
        <begin position="95"/>
        <end position="110"/>
    </location>
</feature>
<dbReference type="GO" id="GO:0015031">
    <property type="term" value="P:protein transport"/>
    <property type="evidence" value="ECO:0007669"/>
    <property type="project" value="UniProtKB-KW"/>
</dbReference>
<evidence type="ECO:0000256" key="8">
    <source>
        <dbReference type="SAM" id="MobiDB-lite"/>
    </source>
</evidence>
<feature type="domain" description="PX" evidence="9">
    <location>
        <begin position="1"/>
        <end position="183"/>
    </location>
</feature>
<evidence type="ECO:0000256" key="5">
    <source>
        <dbReference type="ARBA" id="ARBA00022927"/>
    </source>
</evidence>
<evidence type="ECO:0000259" key="9">
    <source>
        <dbReference type="PROSITE" id="PS50195"/>
    </source>
</evidence>
<dbReference type="InterPro" id="IPR001683">
    <property type="entry name" value="PX_dom"/>
</dbReference>
<keyword evidence="3" id="KW-0813">Transport</keyword>
<feature type="region of interest" description="Disordered" evidence="8">
    <location>
        <begin position="95"/>
        <end position="135"/>
    </location>
</feature>
<dbReference type="CDD" id="cd06867">
    <property type="entry name" value="PX_SNX41_42"/>
    <property type="match status" value="1"/>
</dbReference>
<evidence type="ECO:0000256" key="6">
    <source>
        <dbReference type="ARBA" id="ARBA00023121"/>
    </source>
</evidence>
<evidence type="ECO:0000256" key="7">
    <source>
        <dbReference type="ARBA" id="ARBA00023136"/>
    </source>
</evidence>
<dbReference type="GO" id="GO:0005829">
    <property type="term" value="C:cytosol"/>
    <property type="evidence" value="ECO:0007669"/>
    <property type="project" value="GOC"/>
</dbReference>
<comment type="subcellular location">
    <subcellularLocation>
        <location evidence="1">Endosome membrane</location>
        <topology evidence="1">Peripheral membrane protein</topology>
    </subcellularLocation>
</comment>
<evidence type="ECO:0000313" key="11">
    <source>
        <dbReference type="Proteomes" id="UP001165063"/>
    </source>
</evidence>
<comment type="similarity">
    <text evidence="2">Belongs to the sorting nexin family.</text>
</comment>
<keyword evidence="4" id="KW-0967">Endosome</keyword>
<keyword evidence="5" id="KW-0653">Protein transport</keyword>
<feature type="compositionally biased region" description="Low complexity" evidence="8">
    <location>
        <begin position="118"/>
        <end position="132"/>
    </location>
</feature>
<accession>A0A9W7DH02</accession>
<dbReference type="PANTHER" id="PTHR46979">
    <property type="entry name" value="SORTING NEXIN-41"/>
    <property type="match status" value="1"/>
</dbReference>
<dbReference type="EMBL" id="BSXU01003118">
    <property type="protein sequence ID" value="GMG39710.1"/>
    <property type="molecule type" value="Genomic_DNA"/>
</dbReference>
<dbReference type="InterPro" id="IPR036871">
    <property type="entry name" value="PX_dom_sf"/>
</dbReference>
<dbReference type="AlphaFoldDB" id="A0A9W7DH02"/>
<dbReference type="Pfam" id="PF00787">
    <property type="entry name" value="PX"/>
    <property type="match status" value="1"/>
</dbReference>
<dbReference type="OrthoDB" id="289314at2759"/>
<reference evidence="10" key="1">
    <citation type="submission" date="2023-04" db="EMBL/GenBank/DDBJ databases">
        <title>Ambrosiozyma monospora NBRC 1965.</title>
        <authorList>
            <person name="Ichikawa N."/>
            <person name="Sato H."/>
            <person name="Tonouchi N."/>
        </authorList>
    </citation>
    <scope>NUCLEOTIDE SEQUENCE</scope>
    <source>
        <strain evidence="10">NBRC 1965</strain>
    </source>
</reference>
<gene>
    <name evidence="10" type="ORF">Amon01_000555900</name>
</gene>
<proteinExistence type="inferred from homology"/>
<comment type="caution">
    <text evidence="10">The sequence shown here is derived from an EMBL/GenBank/DDBJ whole genome shotgun (WGS) entry which is preliminary data.</text>
</comment>
<keyword evidence="11" id="KW-1185">Reference proteome</keyword>
<evidence type="ECO:0000313" key="10">
    <source>
        <dbReference type="EMBL" id="GMG39710.1"/>
    </source>
</evidence>